<evidence type="ECO:0000313" key="2">
    <source>
        <dbReference type="EMBL" id="SEF81857.1"/>
    </source>
</evidence>
<proteinExistence type="predicted"/>
<keyword evidence="3" id="KW-1185">Reference proteome</keyword>
<dbReference type="RefSeq" id="WP_100738624.1">
    <property type="nucleotide sequence ID" value="NZ_FNVS01000007.1"/>
</dbReference>
<dbReference type="Proteomes" id="UP000236725">
    <property type="component" value="Unassembled WGS sequence"/>
</dbReference>
<evidence type="ECO:0000256" key="1">
    <source>
        <dbReference type="SAM" id="Phobius"/>
    </source>
</evidence>
<gene>
    <name evidence="2" type="ORF">SAMN05444001_107154</name>
</gene>
<keyword evidence="1" id="KW-1133">Transmembrane helix</keyword>
<feature type="transmembrane region" description="Helical" evidence="1">
    <location>
        <begin position="28"/>
        <end position="45"/>
    </location>
</feature>
<evidence type="ECO:0000313" key="3">
    <source>
        <dbReference type="Proteomes" id="UP000236725"/>
    </source>
</evidence>
<keyword evidence="1" id="KW-0472">Membrane</keyword>
<dbReference type="AlphaFoldDB" id="A0A8G2F472"/>
<comment type="caution">
    <text evidence="2">The sequence shown here is derived from an EMBL/GenBank/DDBJ whole genome shotgun (WGS) entry which is preliminary data.</text>
</comment>
<keyword evidence="1" id="KW-0812">Transmembrane</keyword>
<sequence length="128" mass="15434">MSKWWNRIHNFIIDQERLDSELNWIKKVWYIILVITTSIYVFYNFSDLVSFTFFEKFNGKNLIFIVWIVLLLLPLFDNFEGFGIRFTRHAQKVSRASKEIADELLNNPNKDIEELKKELENISKNIEQ</sequence>
<feature type="transmembrane region" description="Helical" evidence="1">
    <location>
        <begin position="57"/>
        <end position="76"/>
    </location>
</feature>
<reference evidence="2 3" key="1">
    <citation type="submission" date="2016-10" db="EMBL/GenBank/DDBJ databases">
        <authorList>
            <person name="Varghese N."/>
            <person name="Submissions S."/>
        </authorList>
    </citation>
    <scope>NUCLEOTIDE SEQUENCE [LARGE SCALE GENOMIC DNA]</scope>
    <source>
        <strain evidence="2 3">DSM 29073</strain>
    </source>
</reference>
<protein>
    <submittedName>
        <fullName evidence="2">Uncharacterized protein</fullName>
    </submittedName>
</protein>
<organism evidence="2 3">
    <name type="scientific">Parabacteroides chinchillae</name>
    <dbReference type="NCBI Taxonomy" id="871327"/>
    <lineage>
        <taxon>Bacteria</taxon>
        <taxon>Pseudomonadati</taxon>
        <taxon>Bacteroidota</taxon>
        <taxon>Bacteroidia</taxon>
        <taxon>Bacteroidales</taxon>
        <taxon>Tannerellaceae</taxon>
        <taxon>Parabacteroides</taxon>
    </lineage>
</organism>
<dbReference type="EMBL" id="FNVS01000007">
    <property type="protein sequence ID" value="SEF81857.1"/>
    <property type="molecule type" value="Genomic_DNA"/>
</dbReference>
<name>A0A8G2F472_9BACT</name>
<accession>A0A8G2F472</accession>